<dbReference type="AlphaFoldDB" id="A0A6J5ZCZ0"/>
<evidence type="ECO:0000313" key="1">
    <source>
        <dbReference type="EMBL" id="CAB4340485.1"/>
    </source>
</evidence>
<sequence>MTADLQDVVHFGDGVITRAFGKRIDDGFREIGNRVFAAQCGKGGIAFVPRPGPELDIGKINVFKFHNDS</sequence>
<reference evidence="1" key="1">
    <citation type="submission" date="2020-05" db="EMBL/GenBank/DDBJ databases">
        <authorList>
            <person name="Chiriac C."/>
            <person name="Salcher M."/>
            <person name="Ghai R."/>
            <person name="Kavagutti S V."/>
        </authorList>
    </citation>
    <scope>NUCLEOTIDE SEQUENCE</scope>
</reference>
<organism evidence="1">
    <name type="scientific">freshwater metagenome</name>
    <dbReference type="NCBI Taxonomy" id="449393"/>
    <lineage>
        <taxon>unclassified sequences</taxon>
        <taxon>metagenomes</taxon>
        <taxon>ecological metagenomes</taxon>
    </lineage>
</organism>
<proteinExistence type="predicted"/>
<dbReference type="EMBL" id="CAESAL010000026">
    <property type="protein sequence ID" value="CAB4340485.1"/>
    <property type="molecule type" value="Genomic_DNA"/>
</dbReference>
<accession>A0A6J5ZCZ0</accession>
<name>A0A6J5ZCZ0_9ZZZZ</name>
<gene>
    <name evidence="1" type="ORF">UFOPK3331_00937</name>
</gene>
<protein>
    <submittedName>
        <fullName evidence="1">Unannotated protein</fullName>
    </submittedName>
</protein>